<evidence type="ECO:0000313" key="2">
    <source>
        <dbReference type="EMBL" id="OLN24565.1"/>
    </source>
</evidence>
<dbReference type="Proteomes" id="UP000186102">
    <property type="component" value="Unassembled WGS sequence"/>
</dbReference>
<evidence type="ECO:0000313" key="3">
    <source>
        <dbReference type="Proteomes" id="UP000186102"/>
    </source>
</evidence>
<dbReference type="AlphaFoldDB" id="A0A1Q8QBB6"/>
<name>A0A1Q8QBB6_9FIRM</name>
<reference evidence="2 3" key="1">
    <citation type="submission" date="2016-09" db="EMBL/GenBank/DDBJ databases">
        <title>Complete genome of Desulfosporosinus sp. OL.</title>
        <authorList>
            <person name="Mardanov A."/>
            <person name="Beletsky A."/>
            <person name="Panova A."/>
            <person name="Karnachuk O."/>
            <person name="Ravin N."/>
        </authorList>
    </citation>
    <scope>NUCLEOTIDE SEQUENCE [LARGE SCALE GENOMIC DNA]</scope>
    <source>
        <strain evidence="2 3">OL</strain>
    </source>
</reference>
<organism evidence="2 3">
    <name type="scientific">Desulfosporosinus metallidurans</name>
    <dbReference type="NCBI Taxonomy" id="1888891"/>
    <lineage>
        <taxon>Bacteria</taxon>
        <taxon>Bacillati</taxon>
        <taxon>Bacillota</taxon>
        <taxon>Clostridia</taxon>
        <taxon>Eubacteriales</taxon>
        <taxon>Desulfitobacteriaceae</taxon>
        <taxon>Desulfosporosinus</taxon>
    </lineage>
</organism>
<proteinExistence type="predicted"/>
<sequence length="46" mass="5204">MRKINRSLGLLSLINGWILIGMGLLLFTGQLQKISAWLAGFTFFTY</sequence>
<accession>A0A1Q8QBB6</accession>
<keyword evidence="3" id="KW-1185">Reference proteome</keyword>
<dbReference type="EMBL" id="MLBF01000187">
    <property type="protein sequence ID" value="OLN24565.1"/>
    <property type="molecule type" value="Genomic_DNA"/>
</dbReference>
<keyword evidence="1" id="KW-0472">Membrane</keyword>
<keyword evidence="1" id="KW-0812">Transmembrane</keyword>
<gene>
    <name evidence="2" type="ORF">DSOL_5428</name>
</gene>
<feature type="transmembrane region" description="Helical" evidence="1">
    <location>
        <begin position="7"/>
        <end position="27"/>
    </location>
</feature>
<keyword evidence="1" id="KW-1133">Transmembrane helix</keyword>
<comment type="caution">
    <text evidence="2">The sequence shown here is derived from an EMBL/GenBank/DDBJ whole genome shotgun (WGS) entry which is preliminary data.</text>
</comment>
<evidence type="ECO:0000256" key="1">
    <source>
        <dbReference type="SAM" id="Phobius"/>
    </source>
</evidence>
<protein>
    <submittedName>
        <fullName evidence="2">Cytochrome c-type biogenesis protein CcdA</fullName>
    </submittedName>
</protein>